<feature type="compositionally biased region" description="Polar residues" evidence="1">
    <location>
        <begin position="1"/>
        <end position="14"/>
    </location>
</feature>
<comment type="caution">
    <text evidence="2">The sequence shown here is derived from an EMBL/GenBank/DDBJ whole genome shotgun (WGS) entry which is preliminary data.</text>
</comment>
<evidence type="ECO:0000256" key="1">
    <source>
        <dbReference type="SAM" id="MobiDB-lite"/>
    </source>
</evidence>
<organism evidence="2 3">
    <name type="scientific">Xenoophorus captivus</name>
    <dbReference type="NCBI Taxonomy" id="1517983"/>
    <lineage>
        <taxon>Eukaryota</taxon>
        <taxon>Metazoa</taxon>
        <taxon>Chordata</taxon>
        <taxon>Craniata</taxon>
        <taxon>Vertebrata</taxon>
        <taxon>Euteleostomi</taxon>
        <taxon>Actinopterygii</taxon>
        <taxon>Neopterygii</taxon>
        <taxon>Teleostei</taxon>
        <taxon>Neoteleostei</taxon>
        <taxon>Acanthomorphata</taxon>
        <taxon>Ovalentaria</taxon>
        <taxon>Atherinomorphae</taxon>
        <taxon>Cyprinodontiformes</taxon>
        <taxon>Goodeidae</taxon>
        <taxon>Xenoophorus</taxon>
    </lineage>
</organism>
<protein>
    <submittedName>
        <fullName evidence="2">Uncharacterized protein</fullName>
    </submittedName>
</protein>
<evidence type="ECO:0000313" key="3">
    <source>
        <dbReference type="Proteomes" id="UP001434883"/>
    </source>
</evidence>
<proteinExistence type="predicted"/>
<sequence length="123" mass="13776">MSNRLQNGVNSLQSFREDKRNRVTPASPTSARTTLISSTRSTERSPVYRAQTGMLTTDAQRYYGGLLYMNASAQNLKADTVYFASLRFCLVCPPGGVDIGVLLFMRPCLSRYLPTSVIYQEKH</sequence>
<evidence type="ECO:0000313" key="2">
    <source>
        <dbReference type="EMBL" id="MEQ2200543.1"/>
    </source>
</evidence>
<feature type="compositionally biased region" description="Polar residues" evidence="1">
    <location>
        <begin position="24"/>
        <end position="40"/>
    </location>
</feature>
<feature type="region of interest" description="Disordered" evidence="1">
    <location>
        <begin position="1"/>
        <end position="44"/>
    </location>
</feature>
<accession>A0ABV0QYH1</accession>
<name>A0ABV0QYH1_9TELE</name>
<dbReference type="Proteomes" id="UP001434883">
    <property type="component" value="Unassembled WGS sequence"/>
</dbReference>
<dbReference type="EMBL" id="JAHRIN010026178">
    <property type="protein sequence ID" value="MEQ2200543.1"/>
    <property type="molecule type" value="Genomic_DNA"/>
</dbReference>
<reference evidence="2 3" key="1">
    <citation type="submission" date="2021-06" db="EMBL/GenBank/DDBJ databases">
        <authorList>
            <person name="Palmer J.M."/>
        </authorList>
    </citation>
    <scope>NUCLEOTIDE SEQUENCE [LARGE SCALE GENOMIC DNA]</scope>
    <source>
        <strain evidence="2 3">XC_2019</strain>
        <tissue evidence="2">Muscle</tissue>
    </source>
</reference>
<keyword evidence="3" id="KW-1185">Reference proteome</keyword>
<gene>
    <name evidence="2" type="ORF">XENOCAPTIV_030752</name>
</gene>